<keyword evidence="5" id="KW-1185">Reference proteome</keyword>
<gene>
    <name evidence="4" type="ORF">GNY06_11415</name>
</gene>
<comment type="caution">
    <text evidence="4">The sequence shown here is derived from an EMBL/GenBank/DDBJ whole genome shotgun (WGS) entry which is preliminary data.</text>
</comment>
<dbReference type="InterPro" id="IPR001789">
    <property type="entry name" value="Sig_transdc_resp-reg_receiver"/>
</dbReference>
<dbReference type="PROSITE" id="PS50930">
    <property type="entry name" value="HTH_LYTTR"/>
    <property type="match status" value="1"/>
</dbReference>
<dbReference type="PROSITE" id="PS50110">
    <property type="entry name" value="RESPONSE_REGULATORY"/>
    <property type="match status" value="1"/>
</dbReference>
<keyword evidence="1" id="KW-0597">Phosphoprotein</keyword>
<dbReference type="EMBL" id="JAAABJ010000637">
    <property type="protein sequence ID" value="NAW51946.1"/>
    <property type="molecule type" value="Genomic_DNA"/>
</dbReference>
<dbReference type="PANTHER" id="PTHR37299:SF1">
    <property type="entry name" value="STAGE 0 SPORULATION PROTEIN A HOMOLOG"/>
    <property type="match status" value="1"/>
</dbReference>
<evidence type="ECO:0000259" key="3">
    <source>
        <dbReference type="PROSITE" id="PS50930"/>
    </source>
</evidence>
<proteinExistence type="predicted"/>
<name>A0A845PYQ3_9FLAO</name>
<protein>
    <submittedName>
        <fullName evidence="4">Response regulator</fullName>
    </submittedName>
</protein>
<evidence type="ECO:0000313" key="4">
    <source>
        <dbReference type="EMBL" id="NAW51946.1"/>
    </source>
</evidence>
<dbReference type="GO" id="GO:0003677">
    <property type="term" value="F:DNA binding"/>
    <property type="evidence" value="ECO:0007669"/>
    <property type="project" value="InterPro"/>
</dbReference>
<dbReference type="SUPFAM" id="SSF52172">
    <property type="entry name" value="CheY-like"/>
    <property type="match status" value="1"/>
</dbReference>
<evidence type="ECO:0000259" key="2">
    <source>
        <dbReference type="PROSITE" id="PS50110"/>
    </source>
</evidence>
<dbReference type="Gene3D" id="2.40.50.1020">
    <property type="entry name" value="LytTr DNA-binding domain"/>
    <property type="match status" value="1"/>
</dbReference>
<dbReference type="GO" id="GO:0000156">
    <property type="term" value="F:phosphorelay response regulator activity"/>
    <property type="evidence" value="ECO:0007669"/>
    <property type="project" value="InterPro"/>
</dbReference>
<dbReference type="SMART" id="SM00448">
    <property type="entry name" value="REC"/>
    <property type="match status" value="1"/>
</dbReference>
<feature type="domain" description="Response regulatory" evidence="2">
    <location>
        <begin position="5"/>
        <end position="116"/>
    </location>
</feature>
<feature type="modified residue" description="4-aspartylphosphate" evidence="1">
    <location>
        <position position="56"/>
    </location>
</feature>
<evidence type="ECO:0000256" key="1">
    <source>
        <dbReference type="PROSITE-ProRule" id="PRU00169"/>
    </source>
</evidence>
<feature type="domain" description="HTH LytTR-type" evidence="3">
    <location>
        <begin position="134"/>
        <end position="233"/>
    </location>
</feature>
<dbReference type="SMART" id="SM00850">
    <property type="entry name" value="LytTR"/>
    <property type="match status" value="1"/>
</dbReference>
<dbReference type="Gene3D" id="3.40.50.2300">
    <property type="match status" value="1"/>
</dbReference>
<dbReference type="InterPro" id="IPR007492">
    <property type="entry name" value="LytTR_DNA-bd_dom"/>
</dbReference>
<dbReference type="InterPro" id="IPR011006">
    <property type="entry name" value="CheY-like_superfamily"/>
</dbReference>
<dbReference type="AlphaFoldDB" id="A0A845PYQ3"/>
<dbReference type="Proteomes" id="UP000553459">
    <property type="component" value="Unassembled WGS sequence"/>
</dbReference>
<evidence type="ECO:0000313" key="5">
    <source>
        <dbReference type="Proteomes" id="UP000553459"/>
    </source>
</evidence>
<dbReference type="InterPro" id="IPR046947">
    <property type="entry name" value="LytR-like"/>
</dbReference>
<sequence length="233" mass="27286">MAKLSIVNVDDEYPALQLINRYCSQIANVELMESFQNAQKALRYLKEHKVDLLVLDINMPNMSGIQLLQKLSYRPLCIFLTLEPQYAVQAFELDVVHYLVKPVSFESFNRAIDKARKFLQIRNLDSSKEEDNFIMFKSNNVINKIFLKDILWIQGCSEYIILVTPIKKYMALERLSHFEEKFRHLGFIRIHKSYIVLLSHIKSYDASHIYLITGDSLPFGRTYKASLKENLNK</sequence>
<accession>A0A845PYQ3</accession>
<dbReference type="RefSeq" id="WP_166520199.1">
    <property type="nucleotide sequence ID" value="NZ_JAAABJ010000637.1"/>
</dbReference>
<reference evidence="4 5" key="1">
    <citation type="submission" date="2019-11" db="EMBL/GenBank/DDBJ databases">
        <title>Characterization of Elizabethkingia argenteiflava sp. nov., isolated from inner surface of Soybean Pods.</title>
        <authorList>
            <person name="Mo S."/>
        </authorList>
    </citation>
    <scope>NUCLEOTIDE SEQUENCE [LARGE SCALE GENOMIC DNA]</scope>
    <source>
        <strain evidence="4 5">YB22</strain>
    </source>
</reference>
<dbReference type="PANTHER" id="PTHR37299">
    <property type="entry name" value="TRANSCRIPTIONAL REGULATOR-RELATED"/>
    <property type="match status" value="1"/>
</dbReference>
<dbReference type="Pfam" id="PF00072">
    <property type="entry name" value="Response_reg"/>
    <property type="match status" value="1"/>
</dbReference>
<dbReference type="Pfam" id="PF04397">
    <property type="entry name" value="LytTR"/>
    <property type="match status" value="1"/>
</dbReference>
<organism evidence="4 5">
    <name type="scientific">Elizabethkingia argenteiflava</name>
    <dbReference type="NCBI Taxonomy" id="2681556"/>
    <lineage>
        <taxon>Bacteria</taxon>
        <taxon>Pseudomonadati</taxon>
        <taxon>Bacteroidota</taxon>
        <taxon>Flavobacteriia</taxon>
        <taxon>Flavobacteriales</taxon>
        <taxon>Weeksellaceae</taxon>
        <taxon>Elizabethkingia</taxon>
    </lineage>
</organism>